<dbReference type="EMBL" id="BEXD01001721">
    <property type="protein sequence ID" value="GBB95484.1"/>
    <property type="molecule type" value="Genomic_DNA"/>
</dbReference>
<keyword evidence="6 8" id="KW-0472">Membrane</keyword>
<feature type="binding site" evidence="7">
    <location>
        <position position="29"/>
    </location>
    <ligand>
        <name>Ca(2+)</name>
        <dbReference type="ChEBI" id="CHEBI:29108"/>
    </ligand>
</feature>
<feature type="binding site" evidence="7">
    <location>
        <position position="20"/>
    </location>
    <ligand>
        <name>Ca(2+)</name>
        <dbReference type="ChEBI" id="CHEBI:29108"/>
    </ligand>
</feature>
<evidence type="ECO:0000256" key="6">
    <source>
        <dbReference type="ARBA" id="ARBA00023136"/>
    </source>
</evidence>
<comment type="caution">
    <text evidence="9">The sequence shown here is derived from an EMBL/GenBank/DDBJ whole genome shotgun (WGS) entry which is preliminary data.</text>
</comment>
<evidence type="ECO:0000256" key="8">
    <source>
        <dbReference type="SAM" id="Phobius"/>
    </source>
</evidence>
<evidence type="ECO:0000256" key="5">
    <source>
        <dbReference type="ARBA" id="ARBA00022989"/>
    </source>
</evidence>
<dbReference type="InterPro" id="IPR008901">
    <property type="entry name" value="ACER"/>
</dbReference>
<dbReference type="STRING" id="94130.A0A2Z6RC18"/>
<keyword evidence="5 8" id="KW-1133">Transmembrane helix</keyword>
<comment type="subcellular location">
    <subcellularLocation>
        <location evidence="1">Membrane</location>
        <topology evidence="1">Multi-pass membrane protein</topology>
    </subcellularLocation>
</comment>
<evidence type="ECO:0000313" key="9">
    <source>
        <dbReference type="EMBL" id="GBB95484.1"/>
    </source>
</evidence>
<keyword evidence="3 8" id="KW-0812">Transmembrane</keyword>
<feature type="binding site" evidence="7">
    <location>
        <position position="18"/>
    </location>
    <ligand>
        <name>Ca(2+)</name>
        <dbReference type="ChEBI" id="CHEBI:29108"/>
    </ligand>
</feature>
<dbReference type="GO" id="GO:0006672">
    <property type="term" value="P:ceramide metabolic process"/>
    <property type="evidence" value="ECO:0007669"/>
    <property type="project" value="InterPro"/>
</dbReference>
<accession>A0A2Z6RC18</accession>
<keyword evidence="10" id="KW-1185">Reference proteome</keyword>
<organism evidence="9 10">
    <name type="scientific">Rhizophagus clarus</name>
    <dbReference type="NCBI Taxonomy" id="94130"/>
    <lineage>
        <taxon>Eukaryota</taxon>
        <taxon>Fungi</taxon>
        <taxon>Fungi incertae sedis</taxon>
        <taxon>Mucoromycota</taxon>
        <taxon>Glomeromycotina</taxon>
        <taxon>Glomeromycetes</taxon>
        <taxon>Glomerales</taxon>
        <taxon>Glomeraceae</taxon>
        <taxon>Rhizophagus</taxon>
    </lineage>
</organism>
<evidence type="ECO:0000256" key="2">
    <source>
        <dbReference type="ARBA" id="ARBA00009780"/>
    </source>
</evidence>
<reference evidence="9 10" key="1">
    <citation type="submission" date="2017-11" db="EMBL/GenBank/DDBJ databases">
        <title>The genome of Rhizophagus clarus HR1 reveals common genetic basis of auxotrophy among arbuscular mycorrhizal fungi.</title>
        <authorList>
            <person name="Kobayashi Y."/>
        </authorList>
    </citation>
    <scope>NUCLEOTIDE SEQUENCE [LARGE SCALE GENOMIC DNA]</scope>
    <source>
        <strain evidence="9 10">HR1</strain>
    </source>
</reference>
<dbReference type="PANTHER" id="PTHR46187">
    <property type="entry name" value="ALKALINE CERAMIDASE 3"/>
    <property type="match status" value="1"/>
</dbReference>
<evidence type="ECO:0000256" key="1">
    <source>
        <dbReference type="ARBA" id="ARBA00004141"/>
    </source>
</evidence>
<protein>
    <recommendedName>
        <fullName evidence="11">Alkaline ceramidase</fullName>
    </recommendedName>
</protein>
<evidence type="ECO:0000256" key="4">
    <source>
        <dbReference type="ARBA" id="ARBA00022801"/>
    </source>
</evidence>
<gene>
    <name evidence="9" type="ORF">RclHR1_25470001</name>
</gene>
<feature type="binding site" evidence="7">
    <location>
        <position position="15"/>
    </location>
    <ligand>
        <name>Ca(2+)</name>
        <dbReference type="ChEBI" id="CHEBI:29108"/>
    </ligand>
</feature>
<keyword evidence="4" id="KW-0378">Hydrolase</keyword>
<feature type="transmembrane region" description="Helical" evidence="8">
    <location>
        <begin position="30"/>
        <end position="49"/>
    </location>
</feature>
<comment type="similarity">
    <text evidence="2">Belongs to the alkaline ceramidase family.</text>
</comment>
<name>A0A2Z6RC18_9GLOM</name>
<dbReference type="AlphaFoldDB" id="A0A2Z6RC18"/>
<keyword evidence="7" id="KW-0479">Metal-binding</keyword>
<keyword evidence="7" id="KW-0106">Calcium</keyword>
<evidence type="ECO:0000313" key="10">
    <source>
        <dbReference type="Proteomes" id="UP000247702"/>
    </source>
</evidence>
<sequence length="64" mass="7438">MNSTVGFWGEPSSTDWCEQNYEVTYYIAEFFNTISSLCLVFMGTFGSIMHSDGFDYRFSLCFRT</sequence>
<proteinExistence type="inferred from homology"/>
<dbReference type="PANTHER" id="PTHR46187:SF3">
    <property type="entry name" value="ALKALINE CERAMIDASE 3"/>
    <property type="match status" value="1"/>
</dbReference>
<evidence type="ECO:0000256" key="3">
    <source>
        <dbReference type="ARBA" id="ARBA00022692"/>
    </source>
</evidence>
<dbReference type="GO" id="GO:0016811">
    <property type="term" value="F:hydrolase activity, acting on carbon-nitrogen (but not peptide) bonds, in linear amides"/>
    <property type="evidence" value="ECO:0007669"/>
    <property type="project" value="InterPro"/>
</dbReference>
<evidence type="ECO:0000256" key="7">
    <source>
        <dbReference type="PIRSR" id="PIRSR608901-1"/>
    </source>
</evidence>
<dbReference type="Pfam" id="PF05875">
    <property type="entry name" value="Ceramidase"/>
    <property type="match status" value="1"/>
</dbReference>
<evidence type="ECO:0008006" key="11">
    <source>
        <dbReference type="Google" id="ProtNLM"/>
    </source>
</evidence>
<dbReference type="GO" id="GO:0005789">
    <property type="term" value="C:endoplasmic reticulum membrane"/>
    <property type="evidence" value="ECO:0007669"/>
    <property type="project" value="TreeGrafter"/>
</dbReference>
<dbReference type="GO" id="GO:0046872">
    <property type="term" value="F:metal ion binding"/>
    <property type="evidence" value="ECO:0007669"/>
    <property type="project" value="UniProtKB-KW"/>
</dbReference>
<feature type="binding site" evidence="7">
    <location>
        <position position="16"/>
    </location>
    <ligand>
        <name>Ca(2+)</name>
        <dbReference type="ChEBI" id="CHEBI:29108"/>
    </ligand>
</feature>
<dbReference type="Proteomes" id="UP000247702">
    <property type="component" value="Unassembled WGS sequence"/>
</dbReference>